<protein>
    <submittedName>
        <fullName evidence="3">Endonuclease/exonuclease/phosphatase family protein</fullName>
    </submittedName>
</protein>
<organism evidence="3 4">
    <name type="scientific">Candidatus Cryptobacteroides merdigallinarum</name>
    <dbReference type="NCBI Taxonomy" id="2840770"/>
    <lineage>
        <taxon>Bacteria</taxon>
        <taxon>Pseudomonadati</taxon>
        <taxon>Bacteroidota</taxon>
        <taxon>Bacteroidia</taxon>
        <taxon>Bacteroidales</taxon>
        <taxon>Candidatus Cryptobacteroides</taxon>
    </lineage>
</organism>
<reference evidence="3" key="2">
    <citation type="journal article" date="2021" name="PeerJ">
        <title>Extensive microbial diversity within the chicken gut microbiome revealed by metagenomics and culture.</title>
        <authorList>
            <person name="Gilroy R."/>
            <person name="Ravi A."/>
            <person name="Getino M."/>
            <person name="Pursley I."/>
            <person name="Horton D.L."/>
            <person name="Alikhan N.F."/>
            <person name="Baker D."/>
            <person name="Gharbi K."/>
            <person name="Hall N."/>
            <person name="Watson M."/>
            <person name="Adriaenssens E.M."/>
            <person name="Foster-Nyarko E."/>
            <person name="Jarju S."/>
            <person name="Secka A."/>
            <person name="Antonio M."/>
            <person name="Oren A."/>
            <person name="Chaudhuri R.R."/>
            <person name="La Ragione R."/>
            <person name="Hildebrand F."/>
            <person name="Pallen M.J."/>
        </authorList>
    </citation>
    <scope>NUCLEOTIDE SEQUENCE</scope>
    <source>
        <strain evidence="3">20514</strain>
    </source>
</reference>
<feature type="transmembrane region" description="Helical" evidence="1">
    <location>
        <begin position="68"/>
        <end position="86"/>
    </location>
</feature>
<gene>
    <name evidence="3" type="ORF">IAC29_09225</name>
</gene>
<dbReference type="GO" id="GO:0004519">
    <property type="term" value="F:endonuclease activity"/>
    <property type="evidence" value="ECO:0007669"/>
    <property type="project" value="UniProtKB-KW"/>
</dbReference>
<dbReference type="AlphaFoldDB" id="A0A9D9HGQ5"/>
<evidence type="ECO:0000256" key="1">
    <source>
        <dbReference type="SAM" id="Phobius"/>
    </source>
</evidence>
<evidence type="ECO:0000313" key="4">
    <source>
        <dbReference type="Proteomes" id="UP000810252"/>
    </source>
</evidence>
<reference evidence="3" key="1">
    <citation type="submission" date="2020-10" db="EMBL/GenBank/DDBJ databases">
        <authorList>
            <person name="Gilroy R."/>
        </authorList>
    </citation>
    <scope>NUCLEOTIDE SEQUENCE</scope>
    <source>
        <strain evidence="3">20514</strain>
    </source>
</reference>
<feature type="transmembrane region" description="Helical" evidence="1">
    <location>
        <begin position="39"/>
        <end position="61"/>
    </location>
</feature>
<keyword evidence="3" id="KW-0255">Endonuclease</keyword>
<dbReference type="InterPro" id="IPR036691">
    <property type="entry name" value="Endo/exonu/phosph_ase_sf"/>
</dbReference>
<comment type="caution">
    <text evidence="3">The sequence shown here is derived from an EMBL/GenBank/DDBJ whole genome shotgun (WGS) entry which is preliminary data.</text>
</comment>
<dbReference type="InterPro" id="IPR005135">
    <property type="entry name" value="Endo/exonuclease/phosphatase"/>
</dbReference>
<dbReference type="GO" id="GO:0016020">
    <property type="term" value="C:membrane"/>
    <property type="evidence" value="ECO:0007669"/>
    <property type="project" value="GOC"/>
</dbReference>
<evidence type="ECO:0000313" key="3">
    <source>
        <dbReference type="EMBL" id="MBO8449432.1"/>
    </source>
</evidence>
<dbReference type="Pfam" id="PF03372">
    <property type="entry name" value="Exo_endo_phos"/>
    <property type="match status" value="1"/>
</dbReference>
<keyword evidence="3" id="KW-0378">Hydrolase</keyword>
<proteinExistence type="predicted"/>
<dbReference type="CDD" id="cd09084">
    <property type="entry name" value="EEP-2"/>
    <property type="match status" value="1"/>
</dbReference>
<dbReference type="PANTHER" id="PTHR14859">
    <property type="entry name" value="CALCOFLUOR WHITE HYPERSENSITIVE PROTEIN PRECURSOR"/>
    <property type="match status" value="1"/>
</dbReference>
<feature type="domain" description="Endonuclease/exonuclease/phosphatase" evidence="2">
    <location>
        <begin position="105"/>
        <end position="349"/>
    </location>
</feature>
<dbReference type="Proteomes" id="UP000810252">
    <property type="component" value="Unassembled WGS sequence"/>
</dbReference>
<dbReference type="PANTHER" id="PTHR14859:SF15">
    <property type="entry name" value="ENDONUCLEASE_EXONUCLEASE_PHOSPHATASE DOMAIN-CONTAINING PROTEIN"/>
    <property type="match status" value="1"/>
</dbReference>
<keyword evidence="1" id="KW-1133">Transmembrane helix</keyword>
<dbReference type="InterPro" id="IPR051916">
    <property type="entry name" value="GPI-anchor_lipid_remodeler"/>
</dbReference>
<keyword evidence="1" id="KW-0812">Transmembrane</keyword>
<dbReference type="Gene3D" id="3.60.10.10">
    <property type="entry name" value="Endonuclease/exonuclease/phosphatase"/>
    <property type="match status" value="1"/>
</dbReference>
<dbReference type="EMBL" id="JADIMQ010000132">
    <property type="protein sequence ID" value="MBO8449432.1"/>
    <property type="molecule type" value="Genomic_DNA"/>
</dbReference>
<keyword evidence="1" id="KW-0472">Membrane</keyword>
<dbReference type="GO" id="GO:0006506">
    <property type="term" value="P:GPI anchor biosynthetic process"/>
    <property type="evidence" value="ECO:0007669"/>
    <property type="project" value="TreeGrafter"/>
</dbReference>
<name>A0A9D9HGQ5_9BACT</name>
<keyword evidence="3" id="KW-0540">Nuclease</keyword>
<evidence type="ECO:0000259" key="2">
    <source>
        <dbReference type="Pfam" id="PF03372"/>
    </source>
</evidence>
<accession>A0A9D9HGQ5</accession>
<dbReference type="SUPFAM" id="SSF56219">
    <property type="entry name" value="DNase I-like"/>
    <property type="match status" value="1"/>
</dbReference>
<sequence length="372" mass="42238">MSRSIIGGITNRFLMLIAAALLVLSYVSAFVNPAKAWYMMLPGLFFFPLAMLNLFLLLWALVRRSRAFIIPLIALLPTLFFAGRYFRTGGEVDSPGEGCGTVRIVSYNVGRFAAMKGGDGKARRRECEDSVYSFLKKADADIICLQEYYVDDVGTLRSRLASKFKDYDFDFYVYTGRSGCFGNVILSRFPILGQGVVKFEHSSNLALFTDISAYGREFRLYNCHFESYNISFAGIVKGLMDRKDGILKETERKMRHSLSLRPRQVDKVLEHISGCPSETILCGDFNDNPMSYTYQRLIRGHRDTFREAGKGFGATYSVLWPALRIDYIFIPKEFRALTHTSPKIRLSDHYPVISEFGICREDDPGQEKEGNI</sequence>